<name>A0A0Q9WQ31_DROWI</name>
<sequence length="58" mass="6607">MVLSIAIVTWMLLICLTMCICCCNYWHVLRPPPAHATPLQCQYSQSENQHSSLLSLED</sequence>
<proteinExistence type="predicted"/>
<keyword evidence="1" id="KW-0732">Signal</keyword>
<dbReference type="AlphaFoldDB" id="A0A0Q9WQ31"/>
<keyword evidence="3" id="KW-1185">Reference proteome</keyword>
<protein>
    <submittedName>
        <fullName evidence="2">Uncharacterized protein</fullName>
    </submittedName>
</protein>
<gene>
    <name evidence="2" type="primary">Dwil\GK27351</name>
    <name evidence="2" type="ORF">Dwil_GK27351</name>
</gene>
<evidence type="ECO:0000313" key="3">
    <source>
        <dbReference type="Proteomes" id="UP000007798"/>
    </source>
</evidence>
<reference evidence="2 3" key="1">
    <citation type="journal article" date="2007" name="Nature">
        <title>Evolution of genes and genomes on the Drosophila phylogeny.</title>
        <authorList>
            <consortium name="Drosophila 12 Genomes Consortium"/>
            <person name="Clark A.G."/>
            <person name="Eisen M.B."/>
            <person name="Smith D.R."/>
            <person name="Bergman C.M."/>
            <person name="Oliver B."/>
            <person name="Markow T.A."/>
            <person name="Kaufman T.C."/>
            <person name="Kellis M."/>
            <person name="Gelbart W."/>
            <person name="Iyer V.N."/>
            <person name="Pollard D.A."/>
            <person name="Sackton T.B."/>
            <person name="Larracuente A.M."/>
            <person name="Singh N.D."/>
            <person name="Abad J.P."/>
            <person name="Abt D.N."/>
            <person name="Adryan B."/>
            <person name="Aguade M."/>
            <person name="Akashi H."/>
            <person name="Anderson W.W."/>
            <person name="Aquadro C.F."/>
            <person name="Ardell D.H."/>
            <person name="Arguello R."/>
            <person name="Artieri C.G."/>
            <person name="Barbash D.A."/>
            <person name="Barker D."/>
            <person name="Barsanti P."/>
            <person name="Batterham P."/>
            <person name="Batzoglou S."/>
            <person name="Begun D."/>
            <person name="Bhutkar A."/>
            <person name="Blanco E."/>
            <person name="Bosak S.A."/>
            <person name="Bradley R.K."/>
            <person name="Brand A.D."/>
            <person name="Brent M.R."/>
            <person name="Brooks A.N."/>
            <person name="Brown R.H."/>
            <person name="Butlin R.K."/>
            <person name="Caggese C."/>
            <person name="Calvi B.R."/>
            <person name="Bernardo de Carvalho A."/>
            <person name="Caspi A."/>
            <person name="Castrezana S."/>
            <person name="Celniker S.E."/>
            <person name="Chang J.L."/>
            <person name="Chapple C."/>
            <person name="Chatterji S."/>
            <person name="Chinwalla A."/>
            <person name="Civetta A."/>
            <person name="Clifton S.W."/>
            <person name="Comeron J.M."/>
            <person name="Costello J.C."/>
            <person name="Coyne J.A."/>
            <person name="Daub J."/>
            <person name="David R.G."/>
            <person name="Delcher A.L."/>
            <person name="Delehaunty K."/>
            <person name="Do C.B."/>
            <person name="Ebling H."/>
            <person name="Edwards K."/>
            <person name="Eickbush T."/>
            <person name="Evans J.D."/>
            <person name="Filipski A."/>
            <person name="Findeiss S."/>
            <person name="Freyhult E."/>
            <person name="Fulton L."/>
            <person name="Fulton R."/>
            <person name="Garcia A.C."/>
            <person name="Gardiner A."/>
            <person name="Garfield D.A."/>
            <person name="Garvin B.E."/>
            <person name="Gibson G."/>
            <person name="Gilbert D."/>
            <person name="Gnerre S."/>
            <person name="Godfrey J."/>
            <person name="Good R."/>
            <person name="Gotea V."/>
            <person name="Gravely B."/>
            <person name="Greenberg A.J."/>
            <person name="Griffiths-Jones S."/>
            <person name="Gross S."/>
            <person name="Guigo R."/>
            <person name="Gustafson E.A."/>
            <person name="Haerty W."/>
            <person name="Hahn M.W."/>
            <person name="Halligan D.L."/>
            <person name="Halpern A.L."/>
            <person name="Halter G.M."/>
            <person name="Han M.V."/>
            <person name="Heger A."/>
            <person name="Hillier L."/>
            <person name="Hinrichs A.S."/>
            <person name="Holmes I."/>
            <person name="Hoskins R.A."/>
            <person name="Hubisz M.J."/>
            <person name="Hultmark D."/>
            <person name="Huntley M.A."/>
            <person name="Jaffe D.B."/>
            <person name="Jagadeeshan S."/>
            <person name="Jeck W.R."/>
            <person name="Johnson J."/>
            <person name="Jones C.D."/>
            <person name="Jordan W.C."/>
            <person name="Karpen G.H."/>
            <person name="Kataoka E."/>
            <person name="Keightley P.D."/>
            <person name="Kheradpour P."/>
            <person name="Kirkness E.F."/>
            <person name="Koerich L.B."/>
            <person name="Kristiansen K."/>
            <person name="Kudrna D."/>
            <person name="Kulathinal R.J."/>
            <person name="Kumar S."/>
            <person name="Kwok R."/>
            <person name="Lander E."/>
            <person name="Langley C.H."/>
            <person name="Lapoint R."/>
            <person name="Lazzaro B.P."/>
            <person name="Lee S.J."/>
            <person name="Levesque L."/>
            <person name="Li R."/>
            <person name="Lin C.F."/>
            <person name="Lin M.F."/>
            <person name="Lindblad-Toh K."/>
            <person name="Llopart A."/>
            <person name="Long M."/>
            <person name="Low L."/>
            <person name="Lozovsky E."/>
            <person name="Lu J."/>
            <person name="Luo M."/>
            <person name="Machado C.A."/>
            <person name="Makalowski W."/>
            <person name="Marzo M."/>
            <person name="Matsuda M."/>
            <person name="Matzkin L."/>
            <person name="McAllister B."/>
            <person name="McBride C.S."/>
            <person name="McKernan B."/>
            <person name="McKernan K."/>
            <person name="Mendez-Lago M."/>
            <person name="Minx P."/>
            <person name="Mollenhauer M.U."/>
            <person name="Montooth K."/>
            <person name="Mount S.M."/>
            <person name="Mu X."/>
            <person name="Myers E."/>
            <person name="Negre B."/>
            <person name="Newfeld S."/>
            <person name="Nielsen R."/>
            <person name="Noor M.A."/>
            <person name="O'Grady P."/>
            <person name="Pachter L."/>
            <person name="Papaceit M."/>
            <person name="Parisi M.J."/>
            <person name="Parisi M."/>
            <person name="Parts L."/>
            <person name="Pedersen J.S."/>
            <person name="Pesole G."/>
            <person name="Phillippy A.M."/>
            <person name="Ponting C.P."/>
            <person name="Pop M."/>
            <person name="Porcelli D."/>
            <person name="Powell J.R."/>
            <person name="Prohaska S."/>
            <person name="Pruitt K."/>
            <person name="Puig M."/>
            <person name="Quesneville H."/>
            <person name="Ram K.R."/>
            <person name="Rand D."/>
            <person name="Rasmussen M.D."/>
            <person name="Reed L.K."/>
            <person name="Reenan R."/>
            <person name="Reily A."/>
            <person name="Remington K.A."/>
            <person name="Rieger T.T."/>
            <person name="Ritchie M.G."/>
            <person name="Robin C."/>
            <person name="Rogers Y.H."/>
            <person name="Rohde C."/>
            <person name="Rozas J."/>
            <person name="Rubenfield M.J."/>
            <person name="Ruiz A."/>
            <person name="Russo S."/>
            <person name="Salzberg S.L."/>
            <person name="Sanchez-Gracia A."/>
            <person name="Saranga D.J."/>
            <person name="Sato H."/>
            <person name="Schaeffer S.W."/>
            <person name="Schatz M.C."/>
            <person name="Schlenke T."/>
            <person name="Schwartz R."/>
            <person name="Segarra C."/>
            <person name="Singh R.S."/>
            <person name="Sirot L."/>
            <person name="Sirota M."/>
            <person name="Sisneros N.B."/>
            <person name="Smith C.D."/>
            <person name="Smith T.F."/>
            <person name="Spieth J."/>
            <person name="Stage D.E."/>
            <person name="Stark A."/>
            <person name="Stephan W."/>
            <person name="Strausberg R.L."/>
            <person name="Strempel S."/>
            <person name="Sturgill D."/>
            <person name="Sutton G."/>
            <person name="Sutton G.G."/>
            <person name="Tao W."/>
            <person name="Teichmann S."/>
            <person name="Tobari Y.N."/>
            <person name="Tomimura Y."/>
            <person name="Tsolas J.M."/>
            <person name="Valente V.L."/>
            <person name="Venter E."/>
            <person name="Venter J.C."/>
            <person name="Vicario S."/>
            <person name="Vieira F.G."/>
            <person name="Vilella A.J."/>
            <person name="Villasante A."/>
            <person name="Walenz B."/>
            <person name="Wang J."/>
            <person name="Wasserman M."/>
            <person name="Watts T."/>
            <person name="Wilson D."/>
            <person name="Wilson R.K."/>
            <person name="Wing R.A."/>
            <person name="Wolfner M.F."/>
            <person name="Wong A."/>
            <person name="Wong G.K."/>
            <person name="Wu C.I."/>
            <person name="Wu G."/>
            <person name="Yamamoto D."/>
            <person name="Yang H.P."/>
            <person name="Yang S.P."/>
            <person name="Yorke J.A."/>
            <person name="Yoshida K."/>
            <person name="Zdobnov E."/>
            <person name="Zhang P."/>
            <person name="Zhang Y."/>
            <person name="Zimin A.V."/>
            <person name="Baldwin J."/>
            <person name="Abdouelleil A."/>
            <person name="Abdulkadir J."/>
            <person name="Abebe A."/>
            <person name="Abera B."/>
            <person name="Abreu J."/>
            <person name="Acer S.C."/>
            <person name="Aftuck L."/>
            <person name="Alexander A."/>
            <person name="An P."/>
            <person name="Anderson E."/>
            <person name="Anderson S."/>
            <person name="Arachi H."/>
            <person name="Azer M."/>
            <person name="Bachantsang P."/>
            <person name="Barry A."/>
            <person name="Bayul T."/>
            <person name="Berlin A."/>
            <person name="Bessette D."/>
            <person name="Bloom T."/>
            <person name="Blye J."/>
            <person name="Boguslavskiy L."/>
            <person name="Bonnet C."/>
            <person name="Boukhgalter B."/>
            <person name="Bourzgui I."/>
            <person name="Brown A."/>
            <person name="Cahill P."/>
            <person name="Channer S."/>
            <person name="Cheshatsang Y."/>
            <person name="Chuda L."/>
            <person name="Citroen M."/>
            <person name="Collymore A."/>
            <person name="Cooke P."/>
            <person name="Costello M."/>
            <person name="D'Aco K."/>
            <person name="Daza R."/>
            <person name="De Haan G."/>
            <person name="DeGray S."/>
            <person name="DeMaso C."/>
            <person name="Dhargay N."/>
            <person name="Dooley K."/>
            <person name="Dooley E."/>
            <person name="Doricent M."/>
            <person name="Dorje P."/>
            <person name="Dorjee K."/>
            <person name="Dupes A."/>
            <person name="Elong R."/>
            <person name="Falk J."/>
            <person name="Farina A."/>
            <person name="Faro S."/>
            <person name="Ferguson D."/>
            <person name="Fisher S."/>
            <person name="Foley C.D."/>
            <person name="Franke A."/>
            <person name="Friedrich D."/>
            <person name="Gadbois L."/>
            <person name="Gearin G."/>
            <person name="Gearin C.R."/>
            <person name="Giannoukos G."/>
            <person name="Goode T."/>
            <person name="Graham J."/>
            <person name="Grandbois E."/>
            <person name="Grewal S."/>
            <person name="Gyaltsen K."/>
            <person name="Hafez N."/>
            <person name="Hagos B."/>
            <person name="Hall J."/>
            <person name="Henson C."/>
            <person name="Hollinger A."/>
            <person name="Honan T."/>
            <person name="Huard M.D."/>
            <person name="Hughes L."/>
            <person name="Hurhula B."/>
            <person name="Husby M.E."/>
            <person name="Kamat A."/>
            <person name="Kanga B."/>
            <person name="Kashin S."/>
            <person name="Khazanovich D."/>
            <person name="Kisner P."/>
            <person name="Lance K."/>
            <person name="Lara M."/>
            <person name="Lee W."/>
            <person name="Lennon N."/>
            <person name="Letendre F."/>
            <person name="LeVine R."/>
            <person name="Lipovsky A."/>
            <person name="Liu X."/>
            <person name="Liu J."/>
            <person name="Liu S."/>
            <person name="Lokyitsang T."/>
            <person name="Lokyitsang Y."/>
            <person name="Lubonja R."/>
            <person name="Lui A."/>
            <person name="MacDonald P."/>
            <person name="Magnisalis V."/>
            <person name="Maru K."/>
            <person name="Matthews C."/>
            <person name="McCusker W."/>
            <person name="McDonough S."/>
            <person name="Mehta T."/>
            <person name="Meldrim J."/>
            <person name="Meneus L."/>
            <person name="Mihai O."/>
            <person name="Mihalev A."/>
            <person name="Mihova T."/>
            <person name="Mittelman R."/>
            <person name="Mlenga V."/>
            <person name="Montmayeur A."/>
            <person name="Mulrain L."/>
            <person name="Navidi A."/>
            <person name="Naylor J."/>
            <person name="Negash T."/>
            <person name="Nguyen T."/>
            <person name="Nguyen N."/>
            <person name="Nicol R."/>
            <person name="Norbu C."/>
            <person name="Norbu N."/>
            <person name="Novod N."/>
            <person name="O'Neill B."/>
            <person name="Osman S."/>
            <person name="Markiewicz E."/>
            <person name="Oyono O.L."/>
            <person name="Patti C."/>
            <person name="Phunkhang P."/>
            <person name="Pierre F."/>
            <person name="Priest M."/>
            <person name="Raghuraman S."/>
            <person name="Rege F."/>
            <person name="Reyes R."/>
            <person name="Rise C."/>
            <person name="Rogov P."/>
            <person name="Ross K."/>
            <person name="Ryan E."/>
            <person name="Settipalli S."/>
            <person name="Shea T."/>
            <person name="Sherpa N."/>
            <person name="Shi L."/>
            <person name="Shih D."/>
            <person name="Sparrow T."/>
            <person name="Spaulding J."/>
            <person name="Stalker J."/>
            <person name="Stange-Thomann N."/>
            <person name="Stavropoulos S."/>
            <person name="Stone C."/>
            <person name="Strader C."/>
            <person name="Tesfaye S."/>
            <person name="Thomson T."/>
            <person name="Thoulutsang Y."/>
            <person name="Thoulutsang D."/>
            <person name="Topham K."/>
            <person name="Topping I."/>
            <person name="Tsamla T."/>
            <person name="Vassiliev H."/>
            <person name="Vo A."/>
            <person name="Wangchuk T."/>
            <person name="Wangdi T."/>
            <person name="Weiand M."/>
            <person name="Wilkinson J."/>
            <person name="Wilson A."/>
            <person name="Yadav S."/>
            <person name="Young G."/>
            <person name="Yu Q."/>
            <person name="Zembek L."/>
            <person name="Zhong D."/>
            <person name="Zimmer A."/>
            <person name="Zwirko Z."/>
            <person name="Jaffe D.B."/>
            <person name="Alvarez P."/>
            <person name="Brockman W."/>
            <person name="Butler J."/>
            <person name="Chin C."/>
            <person name="Gnerre S."/>
            <person name="Grabherr M."/>
            <person name="Kleber M."/>
            <person name="Mauceli E."/>
            <person name="MacCallum I."/>
        </authorList>
    </citation>
    <scope>NUCLEOTIDE SEQUENCE [LARGE SCALE GENOMIC DNA]</scope>
    <source>
        <strain evidence="3">Tucson 14030-0811.24</strain>
    </source>
</reference>
<dbReference type="InParanoid" id="A0A0Q9WQ31"/>
<organism evidence="2 3">
    <name type="scientific">Drosophila willistoni</name>
    <name type="common">Fruit fly</name>
    <dbReference type="NCBI Taxonomy" id="7260"/>
    <lineage>
        <taxon>Eukaryota</taxon>
        <taxon>Metazoa</taxon>
        <taxon>Ecdysozoa</taxon>
        <taxon>Arthropoda</taxon>
        <taxon>Hexapoda</taxon>
        <taxon>Insecta</taxon>
        <taxon>Pterygota</taxon>
        <taxon>Neoptera</taxon>
        <taxon>Endopterygota</taxon>
        <taxon>Diptera</taxon>
        <taxon>Brachycera</taxon>
        <taxon>Muscomorpha</taxon>
        <taxon>Ephydroidea</taxon>
        <taxon>Drosophilidae</taxon>
        <taxon>Drosophila</taxon>
        <taxon>Sophophora</taxon>
    </lineage>
</organism>
<feature type="chain" id="PRO_5006387019" evidence="1">
    <location>
        <begin position="20"/>
        <end position="58"/>
    </location>
</feature>
<evidence type="ECO:0000313" key="2">
    <source>
        <dbReference type="EMBL" id="KRF97807.1"/>
    </source>
</evidence>
<feature type="signal peptide" evidence="1">
    <location>
        <begin position="1"/>
        <end position="19"/>
    </location>
</feature>
<dbReference type="EMBL" id="CH963848">
    <property type="protein sequence ID" value="KRF97807.1"/>
    <property type="molecule type" value="Genomic_DNA"/>
</dbReference>
<dbReference type="Proteomes" id="UP000007798">
    <property type="component" value="Unassembled WGS sequence"/>
</dbReference>
<evidence type="ECO:0000256" key="1">
    <source>
        <dbReference type="SAM" id="SignalP"/>
    </source>
</evidence>
<accession>A0A0Q9WQ31</accession>